<dbReference type="AlphaFoldDB" id="A0A139ALV8"/>
<dbReference type="InterPro" id="IPR003323">
    <property type="entry name" value="OTU_dom"/>
</dbReference>
<comment type="catalytic activity">
    <reaction evidence="1">
        <text>Thiol-dependent hydrolysis of ester, thioester, amide, peptide and isopeptide bonds formed by the C-terminal Gly of ubiquitin (a 76-residue protein attached to proteins as an intracellular targeting signal).</text>
        <dbReference type="EC" id="3.4.19.12"/>
    </reaction>
</comment>
<feature type="compositionally biased region" description="Basic and acidic residues" evidence="7">
    <location>
        <begin position="1"/>
        <end position="20"/>
    </location>
</feature>
<organism evidence="9 10">
    <name type="scientific">Gonapodya prolifera (strain JEL478)</name>
    <name type="common">Monoblepharis prolifera</name>
    <dbReference type="NCBI Taxonomy" id="1344416"/>
    <lineage>
        <taxon>Eukaryota</taxon>
        <taxon>Fungi</taxon>
        <taxon>Fungi incertae sedis</taxon>
        <taxon>Chytridiomycota</taxon>
        <taxon>Chytridiomycota incertae sedis</taxon>
        <taxon>Monoblepharidomycetes</taxon>
        <taxon>Monoblepharidales</taxon>
        <taxon>Gonapodyaceae</taxon>
        <taxon>Gonapodya</taxon>
    </lineage>
</organism>
<dbReference type="GO" id="GO:0004843">
    <property type="term" value="F:cysteine-type deubiquitinase activity"/>
    <property type="evidence" value="ECO:0007669"/>
    <property type="project" value="UniProtKB-EC"/>
</dbReference>
<gene>
    <name evidence="9" type="ORF">M427DRAFT_153649</name>
</gene>
<name>A0A139ALV8_GONPJ</name>
<dbReference type="GO" id="GO:0071108">
    <property type="term" value="P:protein K48-linked deubiquitination"/>
    <property type="evidence" value="ECO:0007669"/>
    <property type="project" value="TreeGrafter"/>
</dbReference>
<keyword evidence="5" id="KW-0378">Hydrolase</keyword>
<keyword evidence="4" id="KW-0833">Ubl conjugation pathway</keyword>
<feature type="region of interest" description="Disordered" evidence="7">
    <location>
        <begin position="1"/>
        <end position="22"/>
    </location>
</feature>
<dbReference type="Gene3D" id="1.20.1300.20">
    <property type="entry name" value="Peptidase C65 Otubain, subdomain 2"/>
    <property type="match status" value="1"/>
</dbReference>
<keyword evidence="10" id="KW-1185">Reference proteome</keyword>
<evidence type="ECO:0000256" key="3">
    <source>
        <dbReference type="ARBA" id="ARBA00022670"/>
    </source>
</evidence>
<dbReference type="PANTHER" id="PTHR12931:SF15">
    <property type="entry name" value="UBIQUITIN THIOESTERASE OTUBAIN-LIKE"/>
    <property type="match status" value="1"/>
</dbReference>
<evidence type="ECO:0000256" key="1">
    <source>
        <dbReference type="ARBA" id="ARBA00000707"/>
    </source>
</evidence>
<evidence type="ECO:0000256" key="6">
    <source>
        <dbReference type="ARBA" id="ARBA00022807"/>
    </source>
</evidence>
<dbReference type="InterPro" id="IPR019400">
    <property type="entry name" value="Peptidase_C65_otubain"/>
</dbReference>
<dbReference type="Proteomes" id="UP000070544">
    <property type="component" value="Unassembled WGS sequence"/>
</dbReference>
<dbReference type="OrthoDB" id="18915at2759"/>
<dbReference type="InterPro" id="IPR038765">
    <property type="entry name" value="Papain-like_cys_pep_sf"/>
</dbReference>
<dbReference type="Gene3D" id="3.30.200.60">
    <property type="entry name" value="Peptidase C65 Otubain, subdomain 1"/>
    <property type="match status" value="1"/>
</dbReference>
<dbReference type="GO" id="GO:0043130">
    <property type="term" value="F:ubiquitin binding"/>
    <property type="evidence" value="ECO:0007669"/>
    <property type="project" value="TreeGrafter"/>
</dbReference>
<protein>
    <recommendedName>
        <fullName evidence="2">ubiquitinyl hydrolase 1</fullName>
        <ecNumber evidence="2">3.4.19.12</ecNumber>
    </recommendedName>
</protein>
<evidence type="ECO:0000256" key="4">
    <source>
        <dbReference type="ARBA" id="ARBA00022786"/>
    </source>
</evidence>
<evidence type="ECO:0000259" key="8">
    <source>
        <dbReference type="PROSITE" id="PS50802"/>
    </source>
</evidence>
<keyword evidence="6" id="KW-0788">Thiol protease</keyword>
<proteinExistence type="predicted"/>
<dbReference type="PANTHER" id="PTHR12931">
    <property type="entry name" value="UBIQUITIN THIOLESTERASE PROTEIN OTUB"/>
    <property type="match status" value="1"/>
</dbReference>
<dbReference type="EMBL" id="KQ965745">
    <property type="protein sequence ID" value="KXS17767.1"/>
    <property type="molecule type" value="Genomic_DNA"/>
</dbReference>
<feature type="domain" description="OTU" evidence="8">
    <location>
        <begin position="74"/>
        <end position="272"/>
    </location>
</feature>
<evidence type="ECO:0000256" key="5">
    <source>
        <dbReference type="ARBA" id="ARBA00022801"/>
    </source>
</evidence>
<keyword evidence="3" id="KW-0645">Protease</keyword>
<dbReference type="SUPFAM" id="SSF54001">
    <property type="entry name" value="Cysteine proteinases"/>
    <property type="match status" value="1"/>
</dbReference>
<dbReference type="EC" id="3.4.19.12" evidence="2"/>
<evidence type="ECO:0000313" key="10">
    <source>
        <dbReference type="Proteomes" id="UP000070544"/>
    </source>
</evidence>
<dbReference type="Pfam" id="PF10275">
    <property type="entry name" value="Peptidase_C65"/>
    <property type="match status" value="1"/>
</dbReference>
<dbReference type="GO" id="GO:0005634">
    <property type="term" value="C:nucleus"/>
    <property type="evidence" value="ECO:0007669"/>
    <property type="project" value="TreeGrafter"/>
</dbReference>
<evidence type="ECO:0000256" key="2">
    <source>
        <dbReference type="ARBA" id="ARBA00012759"/>
    </source>
</evidence>
<dbReference type="PROSITE" id="PS50802">
    <property type="entry name" value="OTU"/>
    <property type="match status" value="1"/>
</dbReference>
<dbReference type="STRING" id="1344416.A0A139ALV8"/>
<sequence length="278" mass="31395">MASSDPPRDPHPPTTDERPTDQQILDYENSLRAELLADAPFVSELAGLEELEKEYEGGAEIFRKKLQELKKDYPIYRSIRKDGNCFYRAFGWRLAELLWSPSSASSFWHDTAKAVLISTRELLTSSGYEQVMIEDFYDTFLAAMKLREAPGEPTGLEVFQSEYASSTTICHLRLCTGAELKRSRDLYEGFAEMPIDEFVIKSVEPMALEADNLQISALVNAIPLVNIRIANLDTTPGSINFHEFSPMDADAKTLPVITLLFRPGHYDVLYGKNENVEK</sequence>
<dbReference type="OMA" id="ADHVQIT"/>
<accession>A0A139ALV8</accession>
<evidence type="ECO:0000313" key="9">
    <source>
        <dbReference type="EMBL" id="KXS17767.1"/>
    </source>
</evidence>
<dbReference type="GO" id="GO:0006508">
    <property type="term" value="P:proteolysis"/>
    <property type="evidence" value="ECO:0007669"/>
    <property type="project" value="UniProtKB-KW"/>
</dbReference>
<evidence type="ECO:0000256" key="7">
    <source>
        <dbReference type="SAM" id="MobiDB-lite"/>
    </source>
</evidence>
<reference evidence="9 10" key="1">
    <citation type="journal article" date="2015" name="Genome Biol. Evol.">
        <title>Phylogenomic analyses indicate that early fungi evolved digesting cell walls of algal ancestors of land plants.</title>
        <authorList>
            <person name="Chang Y."/>
            <person name="Wang S."/>
            <person name="Sekimoto S."/>
            <person name="Aerts A.L."/>
            <person name="Choi C."/>
            <person name="Clum A."/>
            <person name="LaButti K.M."/>
            <person name="Lindquist E.A."/>
            <person name="Yee Ngan C."/>
            <person name="Ohm R.A."/>
            <person name="Salamov A.A."/>
            <person name="Grigoriev I.V."/>
            <person name="Spatafora J.W."/>
            <person name="Berbee M.L."/>
        </authorList>
    </citation>
    <scope>NUCLEOTIDE SEQUENCE [LARGE SCALE GENOMIC DNA]</scope>
    <source>
        <strain evidence="9 10">JEL478</strain>
    </source>
</reference>
<dbReference type="CDD" id="cd22749">
    <property type="entry name" value="Otubain_C65"/>
    <property type="match status" value="1"/>
</dbReference>
<dbReference type="InterPro" id="IPR042467">
    <property type="entry name" value="Peptidase_C65_otubain_sub2"/>
</dbReference>
<dbReference type="InterPro" id="IPR042468">
    <property type="entry name" value="Peptidase_C65_otubain_sub1"/>
</dbReference>